<keyword evidence="8" id="KW-0256">Endoplasmic reticulum</keyword>
<comment type="similarity">
    <text evidence="5 15">Belongs to the cytochrome P450 family.</text>
</comment>
<dbReference type="InterPro" id="IPR001128">
    <property type="entry name" value="Cyt_P450"/>
</dbReference>
<dbReference type="PRINTS" id="PR00463">
    <property type="entry name" value="EP450I"/>
</dbReference>
<evidence type="ECO:0000256" key="2">
    <source>
        <dbReference type="ARBA" id="ARBA00003690"/>
    </source>
</evidence>
<dbReference type="SUPFAM" id="SSF48264">
    <property type="entry name" value="Cytochrome P450"/>
    <property type="match status" value="1"/>
</dbReference>
<dbReference type="GO" id="GO:0004497">
    <property type="term" value="F:monooxygenase activity"/>
    <property type="evidence" value="ECO:0007669"/>
    <property type="project" value="UniProtKB-KW"/>
</dbReference>
<evidence type="ECO:0000256" key="14">
    <source>
        <dbReference type="PIRSR" id="PIRSR602401-1"/>
    </source>
</evidence>
<evidence type="ECO:0000256" key="15">
    <source>
        <dbReference type="RuleBase" id="RU000461"/>
    </source>
</evidence>
<comment type="cofactor">
    <cofactor evidence="1 14">
        <name>heme</name>
        <dbReference type="ChEBI" id="CHEBI:30413"/>
    </cofactor>
</comment>
<protein>
    <submittedName>
        <fullName evidence="16">Cytochrome P450 4C1-like</fullName>
    </submittedName>
</protein>
<evidence type="ECO:0000256" key="11">
    <source>
        <dbReference type="ARBA" id="ARBA00023004"/>
    </source>
</evidence>
<evidence type="ECO:0000313" key="16">
    <source>
        <dbReference type="RefSeq" id="XP_028143087.1"/>
    </source>
</evidence>
<dbReference type="InterPro" id="IPR002401">
    <property type="entry name" value="Cyt_P450_E_grp-I"/>
</dbReference>
<dbReference type="PROSITE" id="PS00086">
    <property type="entry name" value="CYTOCHROME_P450"/>
    <property type="match status" value="1"/>
</dbReference>
<dbReference type="GO" id="GO:0005789">
    <property type="term" value="C:endoplasmic reticulum membrane"/>
    <property type="evidence" value="ECO:0007669"/>
    <property type="project" value="UniProtKB-SubCell"/>
</dbReference>
<evidence type="ECO:0000256" key="8">
    <source>
        <dbReference type="ARBA" id="ARBA00022824"/>
    </source>
</evidence>
<keyword evidence="11 14" id="KW-0408">Iron</keyword>
<organism evidence="16">
    <name type="scientific">Diabrotica virgifera virgifera</name>
    <name type="common">western corn rootworm</name>
    <dbReference type="NCBI Taxonomy" id="50390"/>
    <lineage>
        <taxon>Eukaryota</taxon>
        <taxon>Metazoa</taxon>
        <taxon>Ecdysozoa</taxon>
        <taxon>Arthropoda</taxon>
        <taxon>Hexapoda</taxon>
        <taxon>Insecta</taxon>
        <taxon>Pterygota</taxon>
        <taxon>Neoptera</taxon>
        <taxon>Endopterygota</taxon>
        <taxon>Coleoptera</taxon>
        <taxon>Polyphaga</taxon>
        <taxon>Cucujiformia</taxon>
        <taxon>Chrysomeloidea</taxon>
        <taxon>Chrysomelidae</taxon>
        <taxon>Galerucinae</taxon>
        <taxon>Diabroticina</taxon>
        <taxon>Diabroticites</taxon>
        <taxon>Diabrotica</taxon>
    </lineage>
</organism>
<evidence type="ECO:0000256" key="9">
    <source>
        <dbReference type="ARBA" id="ARBA00022848"/>
    </source>
</evidence>
<keyword evidence="6 14" id="KW-0349">Heme</keyword>
<dbReference type="PRINTS" id="PR00385">
    <property type="entry name" value="P450"/>
</dbReference>
<keyword evidence="9" id="KW-0492">Microsome</keyword>
<dbReference type="Gene3D" id="1.10.630.10">
    <property type="entry name" value="Cytochrome P450"/>
    <property type="match status" value="1"/>
</dbReference>
<evidence type="ECO:0000256" key="4">
    <source>
        <dbReference type="ARBA" id="ARBA00004406"/>
    </source>
</evidence>
<dbReference type="InterPro" id="IPR017972">
    <property type="entry name" value="Cyt_P450_CS"/>
</dbReference>
<name>A0A6P7G822_DIAVI</name>
<keyword evidence="7 14" id="KW-0479">Metal-binding</keyword>
<comment type="subcellular location">
    <subcellularLocation>
        <location evidence="4">Endoplasmic reticulum membrane</location>
        <topology evidence="4">Peripheral membrane protein</topology>
    </subcellularLocation>
    <subcellularLocation>
        <location evidence="3">Microsome membrane</location>
        <topology evidence="3">Peripheral membrane protein</topology>
    </subcellularLocation>
</comment>
<accession>A0A6P7G822</accession>
<evidence type="ECO:0000256" key="10">
    <source>
        <dbReference type="ARBA" id="ARBA00023002"/>
    </source>
</evidence>
<reference evidence="16" key="1">
    <citation type="submission" date="2025-08" db="UniProtKB">
        <authorList>
            <consortium name="RefSeq"/>
        </authorList>
    </citation>
    <scope>IDENTIFICATION</scope>
    <source>
        <tissue evidence="16">Whole insect</tissue>
    </source>
</reference>
<dbReference type="AlphaFoldDB" id="A0A6P7G822"/>
<dbReference type="GO" id="GO:0016705">
    <property type="term" value="F:oxidoreductase activity, acting on paired donors, with incorporation or reduction of molecular oxygen"/>
    <property type="evidence" value="ECO:0007669"/>
    <property type="project" value="InterPro"/>
</dbReference>
<evidence type="ECO:0000256" key="3">
    <source>
        <dbReference type="ARBA" id="ARBA00004174"/>
    </source>
</evidence>
<dbReference type="RefSeq" id="XP_028143087.1">
    <property type="nucleotide sequence ID" value="XM_028287286.1"/>
</dbReference>
<dbReference type="GO" id="GO:0005506">
    <property type="term" value="F:iron ion binding"/>
    <property type="evidence" value="ECO:0007669"/>
    <property type="project" value="InterPro"/>
</dbReference>
<keyword evidence="10 15" id="KW-0560">Oxidoreductase</keyword>
<keyword evidence="12 15" id="KW-0503">Monooxygenase</keyword>
<gene>
    <name evidence="16" type="primary">LOC114336892</name>
</gene>
<evidence type="ECO:0000256" key="7">
    <source>
        <dbReference type="ARBA" id="ARBA00022723"/>
    </source>
</evidence>
<dbReference type="InterPro" id="IPR050196">
    <property type="entry name" value="Cytochrome_P450_Monoox"/>
</dbReference>
<dbReference type="CDD" id="cd20628">
    <property type="entry name" value="CYP4"/>
    <property type="match status" value="1"/>
</dbReference>
<sequence length="416" mass="48159">MKAIYLHTYILKILNSKVHINKSFIYDFFKDWIGDGLFVTNATKWHKRRKLLTPAYHFNILQKSVDAFSTETERLIDRLNEDCHKPYLNVVDLAKDFAMCCVGETSVGLPVRDHKNYEKYKKAAKDYLELQVAKAANPLVLVPALYKWTWIYRKSLEVISILQEFSSSVLAEKKQRIKEDKQYFEKEKSLGLLDLLLKAREDGADIDDTGIREEVDTFIFAGHDTTATSLSFILFALGNEPDIQERIYEETVNTLGDSETPTFNQLKDLKYLERCIKEALRLYPVAHTISRKAGEDIKTMNGCVIPKGCMIYVDIFDVHRRPEIWEDPEKFDPDRFLPEATAKRSPFAYIPFSAGSRNCIGQKYAILELKVVLCGIIRHFILKSEKRPDEIELSADIFLKVKDRTLNVKFIPRTKH</sequence>
<dbReference type="InterPro" id="IPR036396">
    <property type="entry name" value="Cyt_P450_sf"/>
</dbReference>
<evidence type="ECO:0000256" key="6">
    <source>
        <dbReference type="ARBA" id="ARBA00022617"/>
    </source>
</evidence>
<dbReference type="PANTHER" id="PTHR24291">
    <property type="entry name" value="CYTOCHROME P450 FAMILY 4"/>
    <property type="match status" value="1"/>
</dbReference>
<dbReference type="GO" id="GO:0020037">
    <property type="term" value="F:heme binding"/>
    <property type="evidence" value="ECO:0007669"/>
    <property type="project" value="InterPro"/>
</dbReference>
<dbReference type="Pfam" id="PF00067">
    <property type="entry name" value="p450"/>
    <property type="match status" value="1"/>
</dbReference>
<dbReference type="PANTHER" id="PTHR24291:SF189">
    <property type="entry name" value="CYTOCHROME P450 4C3-RELATED"/>
    <property type="match status" value="1"/>
</dbReference>
<dbReference type="InParanoid" id="A0A6P7G822"/>
<comment type="function">
    <text evidence="2">May be involved in the metabolism of insect hormones and in the breakdown of synthetic insecticides.</text>
</comment>
<keyword evidence="13" id="KW-0472">Membrane</keyword>
<proteinExistence type="inferred from homology"/>
<evidence type="ECO:0000256" key="12">
    <source>
        <dbReference type="ARBA" id="ARBA00023033"/>
    </source>
</evidence>
<evidence type="ECO:0000256" key="13">
    <source>
        <dbReference type="ARBA" id="ARBA00023136"/>
    </source>
</evidence>
<feature type="binding site" description="axial binding residue" evidence="14">
    <location>
        <position position="359"/>
    </location>
    <ligand>
        <name>heme</name>
        <dbReference type="ChEBI" id="CHEBI:30413"/>
    </ligand>
    <ligandPart>
        <name>Fe</name>
        <dbReference type="ChEBI" id="CHEBI:18248"/>
    </ligandPart>
</feature>
<evidence type="ECO:0000256" key="1">
    <source>
        <dbReference type="ARBA" id="ARBA00001971"/>
    </source>
</evidence>
<evidence type="ECO:0000256" key="5">
    <source>
        <dbReference type="ARBA" id="ARBA00010617"/>
    </source>
</evidence>